<dbReference type="RefSeq" id="WP_206868764.1">
    <property type="nucleotide sequence ID" value="NZ_BMBA01000001.1"/>
</dbReference>
<evidence type="ECO:0000313" key="2">
    <source>
        <dbReference type="Proteomes" id="UP000663802"/>
    </source>
</evidence>
<reference evidence="1 2" key="1">
    <citation type="journal article" date="2021" name="Int. J. Syst. Evol. Microbiol.">
        <title>Clostridium zeae sp. nov., isolated from corn silage.</title>
        <authorList>
            <person name="Kobayashi H."/>
            <person name="Tanizawa Y."/>
            <person name="Yagura M."/>
            <person name="Sakamoto M."/>
            <person name="Ohkuma M."/>
            <person name="Tohno M."/>
        </authorList>
    </citation>
    <scope>NUCLEOTIDE SEQUENCE [LARGE SCALE GENOMIC DNA]</scope>
    <source>
        <strain evidence="1 2">CSC2</strain>
    </source>
</reference>
<sequence>MVNQIYVDMLVRKIKNGEINPTTNEFFKIEDIKIKEYQDAVQAKLESQ</sequence>
<proteinExistence type="predicted"/>
<evidence type="ECO:0000313" key="1">
    <source>
        <dbReference type="EMBL" id="GFZ30720.1"/>
    </source>
</evidence>
<comment type="caution">
    <text evidence="1">The sequence shown here is derived from an EMBL/GenBank/DDBJ whole genome shotgun (WGS) entry which is preliminary data.</text>
</comment>
<evidence type="ECO:0008006" key="3">
    <source>
        <dbReference type="Google" id="ProtNLM"/>
    </source>
</evidence>
<name>A0ABQ1E7M3_9CLOT</name>
<dbReference type="Proteomes" id="UP000663802">
    <property type="component" value="Unassembled WGS sequence"/>
</dbReference>
<protein>
    <recommendedName>
        <fullName evidence="3">XkdX family protein</fullName>
    </recommendedName>
</protein>
<gene>
    <name evidence="1" type="ORF">CSC2_12460</name>
</gene>
<accession>A0ABQ1E7M3</accession>
<dbReference type="EMBL" id="BMBA01000001">
    <property type="protein sequence ID" value="GFZ30720.1"/>
    <property type="molecule type" value="Genomic_DNA"/>
</dbReference>
<organism evidence="1 2">
    <name type="scientific">Clostridium zeae</name>
    <dbReference type="NCBI Taxonomy" id="2759022"/>
    <lineage>
        <taxon>Bacteria</taxon>
        <taxon>Bacillati</taxon>
        <taxon>Bacillota</taxon>
        <taxon>Clostridia</taxon>
        <taxon>Eubacteriales</taxon>
        <taxon>Clostridiaceae</taxon>
        <taxon>Clostridium</taxon>
    </lineage>
</organism>
<keyword evidence="2" id="KW-1185">Reference proteome</keyword>